<organism evidence="3 4">
    <name type="scientific">Ephemerocybe angulata</name>
    <dbReference type="NCBI Taxonomy" id="980116"/>
    <lineage>
        <taxon>Eukaryota</taxon>
        <taxon>Fungi</taxon>
        <taxon>Dikarya</taxon>
        <taxon>Basidiomycota</taxon>
        <taxon>Agaricomycotina</taxon>
        <taxon>Agaricomycetes</taxon>
        <taxon>Agaricomycetidae</taxon>
        <taxon>Agaricales</taxon>
        <taxon>Agaricineae</taxon>
        <taxon>Psathyrellaceae</taxon>
        <taxon>Ephemerocybe</taxon>
    </lineage>
</organism>
<keyword evidence="4" id="KW-1185">Reference proteome</keyword>
<evidence type="ECO:0000259" key="2">
    <source>
        <dbReference type="Pfam" id="PF02786"/>
    </source>
</evidence>
<protein>
    <recommendedName>
        <fullName evidence="2">Carbamoyl phosphate synthase ATP-binding domain-containing protein</fullName>
    </recommendedName>
</protein>
<feature type="domain" description="Carbamoyl phosphate synthase ATP-binding" evidence="2">
    <location>
        <begin position="146"/>
        <end position="183"/>
    </location>
</feature>
<dbReference type="Pfam" id="PF02786">
    <property type="entry name" value="CPSase_L_D2"/>
    <property type="match status" value="1"/>
</dbReference>
<evidence type="ECO:0000313" key="3">
    <source>
        <dbReference type="EMBL" id="KAF5320339.1"/>
    </source>
</evidence>
<dbReference type="GO" id="GO:0005524">
    <property type="term" value="F:ATP binding"/>
    <property type="evidence" value="ECO:0007669"/>
    <property type="project" value="InterPro"/>
</dbReference>
<evidence type="ECO:0000256" key="1">
    <source>
        <dbReference type="SAM" id="MobiDB-lite"/>
    </source>
</evidence>
<dbReference type="Proteomes" id="UP000541558">
    <property type="component" value="Unassembled WGS sequence"/>
</dbReference>
<reference evidence="3 4" key="1">
    <citation type="journal article" date="2020" name="ISME J.">
        <title>Uncovering the hidden diversity of litter-decomposition mechanisms in mushroom-forming fungi.</title>
        <authorList>
            <person name="Floudas D."/>
            <person name="Bentzer J."/>
            <person name="Ahren D."/>
            <person name="Johansson T."/>
            <person name="Persson P."/>
            <person name="Tunlid A."/>
        </authorList>
    </citation>
    <scope>NUCLEOTIDE SEQUENCE [LARGE SCALE GENOMIC DNA]</scope>
    <source>
        <strain evidence="3 4">CBS 175.51</strain>
    </source>
</reference>
<dbReference type="EMBL" id="JAACJK010000170">
    <property type="protein sequence ID" value="KAF5320339.1"/>
    <property type="molecule type" value="Genomic_DNA"/>
</dbReference>
<proteinExistence type="predicted"/>
<feature type="region of interest" description="Disordered" evidence="1">
    <location>
        <begin position="1"/>
        <end position="58"/>
    </location>
</feature>
<name>A0A8H5F1L5_9AGAR</name>
<evidence type="ECO:0000313" key="4">
    <source>
        <dbReference type="Proteomes" id="UP000541558"/>
    </source>
</evidence>
<comment type="caution">
    <text evidence="3">The sequence shown here is derived from an EMBL/GenBank/DDBJ whole genome shotgun (WGS) entry which is preliminary data.</text>
</comment>
<gene>
    <name evidence="3" type="ORF">D9611_011350</name>
</gene>
<sequence>MAPRGAQRAATPVLGDLPSTAVYRPPQPRVHARCEHPANPDTPPHLHHESPPPAPKLDVPVHQREAISSYLQTEDYQGAQKCCAAPQKCHGHKERWAWQQWLRPHPNEQFLVVLHLQILGCMQRHKQSIRPSTQRPQPSHTDLRERTLGDCTVVAPSQMLSDSDYNTLRTTAVDAIRTTTATTETSPPRQICEGC</sequence>
<dbReference type="AlphaFoldDB" id="A0A8H5F1L5"/>
<feature type="compositionally biased region" description="Basic and acidic residues" evidence="1">
    <location>
        <begin position="32"/>
        <end position="50"/>
    </location>
</feature>
<dbReference type="InterPro" id="IPR005479">
    <property type="entry name" value="CPAse_ATP-bd"/>
</dbReference>
<accession>A0A8H5F1L5</accession>